<reference evidence="1 2" key="1">
    <citation type="journal article" date="2012" name="FEMS Microbiol. Lett.">
        <title>Characterization of an endolysin, LysBPS13, from a Bacillus cereus bacteriophage.</title>
        <authorList>
            <person name="Park J."/>
            <person name="Yun J."/>
            <person name="Lim J.A."/>
            <person name="Kang D.H."/>
            <person name="Ryu S."/>
        </authorList>
    </citation>
    <scope>NUCLEOTIDE SEQUENCE [LARGE SCALE GENOMIC DNA]</scope>
</reference>
<dbReference type="Proteomes" id="UP000006287">
    <property type="component" value="Segment"/>
</dbReference>
<accession>J9PUA4</accession>
<protein>
    <submittedName>
        <fullName evidence="1">Uncharacterized protein</fullName>
    </submittedName>
</protein>
<dbReference type="RefSeq" id="YP_006907747.1">
    <property type="nucleotide sequence ID" value="NC_018857.1"/>
</dbReference>
<keyword evidence="2" id="KW-1185">Reference proteome</keyword>
<proteinExistence type="predicted"/>
<dbReference type="EMBL" id="JN654439">
    <property type="protein sequence ID" value="AEZ50367.1"/>
    <property type="molecule type" value="Genomic_DNA"/>
</dbReference>
<evidence type="ECO:0000313" key="2">
    <source>
        <dbReference type="Proteomes" id="UP000006287"/>
    </source>
</evidence>
<name>J9PUA4_9CAUD</name>
<evidence type="ECO:0000313" key="1">
    <source>
        <dbReference type="EMBL" id="AEZ50367.1"/>
    </source>
</evidence>
<dbReference type="KEGG" id="vg:13827883"/>
<sequence>MDKILHDSYVLGSVNGDEIKLQGGLETYKGEWKGLYRIEIANSYDTHFAMLELDKKGMKNLIRNLTAAYEDVEEVVRYGE</sequence>
<dbReference type="GeneID" id="13827883"/>
<organism evidence="1 2">
    <name type="scientific">Bacillus phage BPS13</name>
    <dbReference type="NCBI Taxonomy" id="1136731"/>
    <lineage>
        <taxon>Viruses</taxon>
        <taxon>Duplodnaviria</taxon>
        <taxon>Heunggongvirae</taxon>
        <taxon>Uroviricota</taxon>
        <taxon>Caudoviricetes</taxon>
        <taxon>Herelleviridae</taxon>
        <taxon>Bastillevirinae</taxon>
        <taxon>Wphvirus</taxon>
        <taxon>Wphvirus BPS13</taxon>
    </lineage>
</organism>
<gene>
    <name evidence="1" type="ORF">BPS13_0188</name>
</gene>